<dbReference type="Pfam" id="PF01370">
    <property type="entry name" value="Epimerase"/>
    <property type="match status" value="1"/>
</dbReference>
<organism evidence="3 4">
    <name type="scientific">Amborella trichopoda</name>
    <dbReference type="NCBI Taxonomy" id="13333"/>
    <lineage>
        <taxon>Eukaryota</taxon>
        <taxon>Viridiplantae</taxon>
        <taxon>Streptophyta</taxon>
        <taxon>Embryophyta</taxon>
        <taxon>Tracheophyta</taxon>
        <taxon>Spermatophyta</taxon>
        <taxon>Magnoliopsida</taxon>
        <taxon>Amborellales</taxon>
        <taxon>Amborellaceae</taxon>
        <taxon>Amborella</taxon>
    </lineage>
</organism>
<name>W1NW21_AMBTC</name>
<dbReference type="EMBL" id="KI394994">
    <property type="protein sequence ID" value="ERM99807.1"/>
    <property type="molecule type" value="Genomic_DNA"/>
</dbReference>
<keyword evidence="1" id="KW-0560">Oxidoreductase</keyword>
<protein>
    <recommendedName>
        <fullName evidence="2">NAD-dependent epimerase/dehydratase domain-containing protein</fullName>
    </recommendedName>
</protein>
<reference evidence="4" key="1">
    <citation type="journal article" date="2013" name="Science">
        <title>The Amborella genome and the evolution of flowering plants.</title>
        <authorList>
            <consortium name="Amborella Genome Project"/>
        </authorList>
    </citation>
    <scope>NUCLEOTIDE SEQUENCE [LARGE SCALE GENOMIC DNA]</scope>
</reference>
<dbReference type="PANTHER" id="PTHR10366">
    <property type="entry name" value="NAD DEPENDENT EPIMERASE/DEHYDRATASE"/>
    <property type="match status" value="1"/>
</dbReference>
<dbReference type="Gramene" id="ERM99807">
    <property type="protein sequence ID" value="ERM99807"/>
    <property type="gene ID" value="AMTR_s00099p00160780"/>
</dbReference>
<proteinExistence type="predicted"/>
<evidence type="ECO:0000313" key="4">
    <source>
        <dbReference type="Proteomes" id="UP000017836"/>
    </source>
</evidence>
<dbReference type="OMA" id="IHPATCL"/>
<dbReference type="InterPro" id="IPR036291">
    <property type="entry name" value="NAD(P)-bd_dom_sf"/>
</dbReference>
<dbReference type="HOGENOM" id="CLU_007383_9_0_1"/>
<dbReference type="Gene3D" id="3.40.50.720">
    <property type="entry name" value="NAD(P)-binding Rossmann-like Domain"/>
    <property type="match status" value="1"/>
</dbReference>
<dbReference type="KEGG" id="atr:18427846"/>
<dbReference type="OrthoDB" id="2735536at2759"/>
<dbReference type="eggNOG" id="KOG1502">
    <property type="taxonomic scope" value="Eukaryota"/>
</dbReference>
<evidence type="ECO:0000256" key="1">
    <source>
        <dbReference type="ARBA" id="ARBA00023002"/>
    </source>
</evidence>
<accession>W1NW21</accession>
<dbReference type="AlphaFoldDB" id="W1NW21"/>
<dbReference type="PANTHER" id="PTHR10366:SF295">
    <property type="entry name" value="NAD(P)-BINDING ROSSMANN-FOLD SUPERFAMILY PROTEIN"/>
    <property type="match status" value="1"/>
</dbReference>
<dbReference type="SUPFAM" id="SSF51735">
    <property type="entry name" value="NAD(P)-binding Rossmann-fold domains"/>
    <property type="match status" value="1"/>
</dbReference>
<dbReference type="FunFam" id="3.40.50.720:FF:000219">
    <property type="entry name" value="Cinnamoyl-CoA reductase 1"/>
    <property type="match status" value="1"/>
</dbReference>
<dbReference type="InterPro" id="IPR050425">
    <property type="entry name" value="NAD(P)_dehydrat-like"/>
</dbReference>
<dbReference type="CDD" id="cd08958">
    <property type="entry name" value="FR_SDR_e"/>
    <property type="match status" value="1"/>
</dbReference>
<dbReference type="STRING" id="13333.W1NW21"/>
<evidence type="ECO:0000259" key="2">
    <source>
        <dbReference type="Pfam" id="PF01370"/>
    </source>
</evidence>
<keyword evidence="4" id="KW-1185">Reference proteome</keyword>
<dbReference type="InterPro" id="IPR001509">
    <property type="entry name" value="Epimerase_deHydtase"/>
</dbReference>
<gene>
    <name evidence="3" type="ORF">AMTR_s00099p00160780</name>
</gene>
<evidence type="ECO:0000313" key="3">
    <source>
        <dbReference type="EMBL" id="ERM99807.1"/>
    </source>
</evidence>
<sequence>MAVPKEEERKKLVCVTGGCGFIGSWLVRTLLDHHHSYTVRATVQDLSDPSQTYHLRSLLPSNSDESRLSLFQADLLDSGSLWAAIDGCEGVFHLASPCFLEDPREPQTQLLDPAIQGTLNVLEACRKAKVRRVVLTSSISAMVPNPSWPHDKVVDESCWTDIDFCKAHKKWYPVSKTLAERAAWEFSKQHGLDVVAIHPSTCLGPLLQPSLNASSAVLLQLLQGSEESQEHHWLGSVDVRDVAKAQLLLYETPCASGRYLCTNGIYQFKDFAEIVAGICPGYPLHKFAKETQPGLMGCKDAAKRLLDLGLKFRPIQDTLKEAADSLKDRGFLGQPALISSSSS</sequence>
<dbReference type="Proteomes" id="UP000017836">
    <property type="component" value="Unassembled WGS sequence"/>
</dbReference>
<dbReference type="GO" id="GO:0016616">
    <property type="term" value="F:oxidoreductase activity, acting on the CH-OH group of donors, NAD or NADP as acceptor"/>
    <property type="evidence" value="ECO:0000318"/>
    <property type="project" value="GO_Central"/>
</dbReference>
<feature type="domain" description="NAD-dependent epimerase/dehydratase" evidence="2">
    <location>
        <begin position="13"/>
        <end position="253"/>
    </location>
</feature>